<gene>
    <name evidence="1" type="ORF">M1B34_12185</name>
</gene>
<reference evidence="1 2" key="1">
    <citation type="journal article" date="2022" name="Int. J. Syst. Evol. Microbiol.">
        <title>Pseudomonas aegrilactucae sp. nov. and Pseudomonas morbosilactucae sp. nov., pathogens causing bacterial rot of lettuce in Japan.</title>
        <authorList>
            <person name="Sawada H."/>
            <person name="Fujikawa T."/>
            <person name="Satou M."/>
        </authorList>
    </citation>
    <scope>NUCLEOTIDE SEQUENCE [LARGE SCALE GENOMIC DNA]</scope>
    <source>
        <strain evidence="1 2">MAFF 302030</strain>
    </source>
</reference>
<protein>
    <submittedName>
        <fullName evidence="1">Uncharacterized protein</fullName>
    </submittedName>
</protein>
<proteinExistence type="predicted"/>
<accession>A0A9X1YVI8</accession>
<name>A0A9X1YVI8_9PSED</name>
<organism evidence="1 2">
    <name type="scientific">Pseudomonas morbosilactucae</name>
    <dbReference type="NCBI Taxonomy" id="2938197"/>
    <lineage>
        <taxon>Bacteria</taxon>
        <taxon>Pseudomonadati</taxon>
        <taxon>Pseudomonadota</taxon>
        <taxon>Gammaproteobacteria</taxon>
        <taxon>Pseudomonadales</taxon>
        <taxon>Pseudomonadaceae</taxon>
        <taxon>Pseudomonas</taxon>
    </lineage>
</organism>
<dbReference type="AlphaFoldDB" id="A0A9X1YVI8"/>
<evidence type="ECO:0000313" key="1">
    <source>
        <dbReference type="EMBL" id="MCK9798464.1"/>
    </source>
</evidence>
<dbReference type="RefSeq" id="WP_268265272.1">
    <property type="nucleotide sequence ID" value="NZ_JALQCW010000026.1"/>
</dbReference>
<evidence type="ECO:0000313" key="2">
    <source>
        <dbReference type="Proteomes" id="UP001155059"/>
    </source>
</evidence>
<dbReference type="Proteomes" id="UP001155059">
    <property type="component" value="Unassembled WGS sequence"/>
</dbReference>
<reference evidence="1 2" key="2">
    <citation type="journal article" date="2023" name="Plant Pathol.">
        <title>Dismantling and reorganizing Pseudomonas marginalis sensu#lato.</title>
        <authorList>
            <person name="Sawada H."/>
            <person name="Fujikawa T."/>
            <person name="Satou M."/>
        </authorList>
    </citation>
    <scope>NUCLEOTIDE SEQUENCE [LARGE SCALE GENOMIC DNA]</scope>
    <source>
        <strain evidence="1 2">MAFF 302030</strain>
    </source>
</reference>
<sequence length="122" mass="13551">MNIATHQQAFALAQALVHALDQRDHQALQRDFGLSPAVQEELYQTLADFFEADTRLSLAPEAQAFASEGRARPFIDTYITHAQTLGLECVLFADGTPSEAILHLEVLEQDGQWALYCKYIGS</sequence>
<dbReference type="EMBL" id="JALQCW010000026">
    <property type="protein sequence ID" value="MCK9798464.1"/>
    <property type="molecule type" value="Genomic_DNA"/>
</dbReference>
<comment type="caution">
    <text evidence="1">The sequence shown here is derived from an EMBL/GenBank/DDBJ whole genome shotgun (WGS) entry which is preliminary data.</text>
</comment>